<keyword evidence="1" id="KW-0175">Coiled coil</keyword>
<comment type="caution">
    <text evidence="2">The sequence shown here is derived from an EMBL/GenBank/DDBJ whole genome shotgun (WGS) entry which is preliminary data.</text>
</comment>
<dbReference type="AlphaFoldDB" id="A0AAN6YQJ5"/>
<accession>A0AAN6YQJ5</accession>
<organism evidence="2 3">
    <name type="scientific">Podospora fimiseda</name>
    <dbReference type="NCBI Taxonomy" id="252190"/>
    <lineage>
        <taxon>Eukaryota</taxon>
        <taxon>Fungi</taxon>
        <taxon>Dikarya</taxon>
        <taxon>Ascomycota</taxon>
        <taxon>Pezizomycotina</taxon>
        <taxon>Sordariomycetes</taxon>
        <taxon>Sordariomycetidae</taxon>
        <taxon>Sordariales</taxon>
        <taxon>Podosporaceae</taxon>
        <taxon>Podospora</taxon>
    </lineage>
</organism>
<sequence length="135" mass="14765">MAEVLPIVTGCVGLISAIGSATGRIATFVRTFREARADLDSISRELASLRNILDLIQADASRPLPGTLTSHLLAIVGNCNTTVLDLERLLVRYQDGGRRQLGRWAVSGRGDVEHLRIRLQNNTRSLNLALDYISL</sequence>
<dbReference type="EMBL" id="MU865726">
    <property type="protein sequence ID" value="KAK4220542.1"/>
    <property type="molecule type" value="Genomic_DNA"/>
</dbReference>
<reference evidence="2" key="1">
    <citation type="journal article" date="2023" name="Mol. Phylogenet. Evol.">
        <title>Genome-scale phylogeny and comparative genomics of the fungal order Sordariales.</title>
        <authorList>
            <person name="Hensen N."/>
            <person name="Bonometti L."/>
            <person name="Westerberg I."/>
            <person name="Brannstrom I.O."/>
            <person name="Guillou S."/>
            <person name="Cros-Aarteil S."/>
            <person name="Calhoun S."/>
            <person name="Haridas S."/>
            <person name="Kuo A."/>
            <person name="Mondo S."/>
            <person name="Pangilinan J."/>
            <person name="Riley R."/>
            <person name="LaButti K."/>
            <person name="Andreopoulos B."/>
            <person name="Lipzen A."/>
            <person name="Chen C."/>
            <person name="Yan M."/>
            <person name="Daum C."/>
            <person name="Ng V."/>
            <person name="Clum A."/>
            <person name="Steindorff A."/>
            <person name="Ohm R.A."/>
            <person name="Martin F."/>
            <person name="Silar P."/>
            <person name="Natvig D.O."/>
            <person name="Lalanne C."/>
            <person name="Gautier V."/>
            <person name="Ament-Velasquez S.L."/>
            <person name="Kruys A."/>
            <person name="Hutchinson M.I."/>
            <person name="Powell A.J."/>
            <person name="Barry K."/>
            <person name="Miller A.N."/>
            <person name="Grigoriev I.V."/>
            <person name="Debuchy R."/>
            <person name="Gladieux P."/>
            <person name="Hiltunen Thoren M."/>
            <person name="Johannesson H."/>
        </authorList>
    </citation>
    <scope>NUCLEOTIDE SEQUENCE</scope>
    <source>
        <strain evidence="2">CBS 990.96</strain>
    </source>
</reference>
<evidence type="ECO:0000256" key="1">
    <source>
        <dbReference type="SAM" id="Coils"/>
    </source>
</evidence>
<reference evidence="2" key="2">
    <citation type="submission" date="2023-05" db="EMBL/GenBank/DDBJ databases">
        <authorList>
            <consortium name="Lawrence Berkeley National Laboratory"/>
            <person name="Steindorff A."/>
            <person name="Hensen N."/>
            <person name="Bonometti L."/>
            <person name="Westerberg I."/>
            <person name="Brannstrom I.O."/>
            <person name="Guillou S."/>
            <person name="Cros-Aarteil S."/>
            <person name="Calhoun S."/>
            <person name="Haridas S."/>
            <person name="Kuo A."/>
            <person name="Mondo S."/>
            <person name="Pangilinan J."/>
            <person name="Riley R."/>
            <person name="Labutti K."/>
            <person name="Andreopoulos B."/>
            <person name="Lipzen A."/>
            <person name="Chen C."/>
            <person name="Yanf M."/>
            <person name="Daum C."/>
            <person name="Ng V."/>
            <person name="Clum A."/>
            <person name="Ohm R."/>
            <person name="Martin F."/>
            <person name="Silar P."/>
            <person name="Natvig D."/>
            <person name="Lalanne C."/>
            <person name="Gautier V."/>
            <person name="Ament-Velasquez S.L."/>
            <person name="Kruys A."/>
            <person name="Hutchinson M.I."/>
            <person name="Powell A.J."/>
            <person name="Barry K."/>
            <person name="Miller A.N."/>
            <person name="Grigoriev I.V."/>
            <person name="Debuchy R."/>
            <person name="Gladieux P."/>
            <person name="Thoren M.H."/>
            <person name="Johannesson H."/>
        </authorList>
    </citation>
    <scope>NUCLEOTIDE SEQUENCE</scope>
    <source>
        <strain evidence="2">CBS 990.96</strain>
    </source>
</reference>
<dbReference type="Proteomes" id="UP001301958">
    <property type="component" value="Unassembled WGS sequence"/>
</dbReference>
<feature type="non-terminal residue" evidence="2">
    <location>
        <position position="135"/>
    </location>
</feature>
<gene>
    <name evidence="2" type="ORF">QBC38DRAFT_526595</name>
</gene>
<name>A0AAN6YQJ5_9PEZI</name>
<keyword evidence="3" id="KW-1185">Reference proteome</keyword>
<protein>
    <recommendedName>
        <fullName evidence="4">Fungal N-terminal domain-containing protein</fullName>
    </recommendedName>
</protein>
<evidence type="ECO:0000313" key="3">
    <source>
        <dbReference type="Proteomes" id="UP001301958"/>
    </source>
</evidence>
<proteinExistence type="predicted"/>
<evidence type="ECO:0000313" key="2">
    <source>
        <dbReference type="EMBL" id="KAK4220542.1"/>
    </source>
</evidence>
<evidence type="ECO:0008006" key="4">
    <source>
        <dbReference type="Google" id="ProtNLM"/>
    </source>
</evidence>
<feature type="coiled-coil region" evidence="1">
    <location>
        <begin position="32"/>
        <end position="59"/>
    </location>
</feature>